<protein>
    <submittedName>
        <fullName evidence="1">Uncharacterized protein</fullName>
    </submittedName>
</protein>
<organism evidence="1 2">
    <name type="scientific">Caulobacter phage Seuss</name>
    <dbReference type="NCBI Taxonomy" id="1675601"/>
    <lineage>
        <taxon>Viruses</taxon>
        <taxon>Duplodnaviria</taxon>
        <taxon>Heunggongvirae</taxon>
        <taxon>Uroviricota</taxon>
        <taxon>Caudoviricetes</taxon>
        <taxon>Seussvirus</taxon>
        <taxon>Seussvirus seuss</taxon>
    </lineage>
</organism>
<accession>A0A0K1LM01</accession>
<name>A0A0K1LM01_9CAUD</name>
<dbReference type="EMBL" id="KT001914">
    <property type="protein sequence ID" value="AKU43531.1"/>
    <property type="molecule type" value="Genomic_DNA"/>
</dbReference>
<reference evidence="1 2" key="1">
    <citation type="journal article" date="2015" name="Genome Announc.">
        <title>Complete Genome Sequence of Caulobacter crescentus Siphophage Seuss.</title>
        <authorList>
            <person name="Sloan J.M."/>
            <person name="Keene J.L."/>
            <person name="Cahill J.L."/>
            <person name="Rasche E.S."/>
            <person name="Kuty Everett G.F."/>
        </authorList>
    </citation>
    <scope>NUCLEOTIDE SEQUENCE [LARGE SCALE GENOMIC DNA]</scope>
</reference>
<evidence type="ECO:0000313" key="2">
    <source>
        <dbReference type="Proteomes" id="UP000221339"/>
    </source>
</evidence>
<keyword evidence="2" id="KW-1185">Reference proteome</keyword>
<proteinExistence type="predicted"/>
<sequence>MVVSIISLVLLGLFGVGLWRAVWRQKYVILDEDLVLWWGGVAVGWTADPVQALQFSRYSEAKDVVKSFGSTFRCTICPQIDLVLRETG</sequence>
<gene>
    <name evidence="1" type="ORF">CPT_Seuss5</name>
</gene>
<evidence type="ECO:0000313" key="1">
    <source>
        <dbReference type="EMBL" id="AKU43531.1"/>
    </source>
</evidence>
<dbReference type="Proteomes" id="UP000221339">
    <property type="component" value="Segment"/>
</dbReference>